<evidence type="ECO:0000256" key="6">
    <source>
        <dbReference type="ARBA" id="ARBA00023136"/>
    </source>
</evidence>
<organism evidence="11 12">
    <name type="scientific">Methylobacillus flagellatus (strain ATCC 51484 / DSM 6875 / VKM B-1610 / KT)</name>
    <dbReference type="NCBI Taxonomy" id="265072"/>
    <lineage>
        <taxon>Bacteria</taxon>
        <taxon>Pseudomonadati</taxon>
        <taxon>Pseudomonadota</taxon>
        <taxon>Betaproteobacteria</taxon>
        <taxon>Nitrosomonadales</taxon>
        <taxon>Methylophilaceae</taxon>
        <taxon>Methylobacillus</taxon>
    </lineage>
</organism>
<evidence type="ECO:0000256" key="4">
    <source>
        <dbReference type="ARBA" id="ARBA00022692"/>
    </source>
</evidence>
<keyword evidence="4 9" id="KW-0812">Transmembrane</keyword>
<dbReference type="InterPro" id="IPR036259">
    <property type="entry name" value="MFS_trans_sf"/>
</dbReference>
<dbReference type="GO" id="GO:0022857">
    <property type="term" value="F:transmembrane transporter activity"/>
    <property type="evidence" value="ECO:0007669"/>
    <property type="project" value="InterPro"/>
</dbReference>
<protein>
    <recommendedName>
        <fullName evidence="8">Multidrug efflux pump Tap</fullName>
    </recommendedName>
</protein>
<dbReference type="Gene3D" id="1.20.1250.20">
    <property type="entry name" value="MFS general substrate transporter like domains"/>
    <property type="match status" value="1"/>
</dbReference>
<feature type="transmembrane region" description="Helical" evidence="9">
    <location>
        <begin position="348"/>
        <end position="366"/>
    </location>
</feature>
<dbReference type="RefSeq" id="WP_011480839.1">
    <property type="nucleotide sequence ID" value="NC_007947.1"/>
</dbReference>
<dbReference type="Proteomes" id="UP000002440">
    <property type="component" value="Chromosome"/>
</dbReference>
<evidence type="ECO:0000256" key="3">
    <source>
        <dbReference type="ARBA" id="ARBA00022475"/>
    </source>
</evidence>
<dbReference type="GO" id="GO:0005886">
    <property type="term" value="C:plasma membrane"/>
    <property type="evidence" value="ECO:0007669"/>
    <property type="project" value="UniProtKB-SubCell"/>
</dbReference>
<gene>
    <name evidence="11" type="ordered locus">Mfla_2622</name>
</gene>
<feature type="transmembrane region" description="Helical" evidence="9">
    <location>
        <begin position="111"/>
        <end position="138"/>
    </location>
</feature>
<dbReference type="STRING" id="265072.Mfla_2622"/>
<feature type="transmembrane region" description="Helical" evidence="9">
    <location>
        <begin position="47"/>
        <end position="72"/>
    </location>
</feature>
<feature type="transmembrane region" description="Helical" evidence="9">
    <location>
        <begin position="20"/>
        <end position="41"/>
    </location>
</feature>
<name>Q1GY01_METFK</name>
<feature type="transmembrane region" description="Helical" evidence="9">
    <location>
        <begin position="150"/>
        <end position="171"/>
    </location>
</feature>
<dbReference type="SUPFAM" id="SSF103473">
    <property type="entry name" value="MFS general substrate transporter"/>
    <property type="match status" value="1"/>
</dbReference>
<dbReference type="InterPro" id="IPR011701">
    <property type="entry name" value="MFS"/>
</dbReference>
<keyword evidence="12" id="KW-1185">Reference proteome</keyword>
<comment type="similarity">
    <text evidence="7">Belongs to the major facilitator superfamily. Drug:H(+) antiporter-3 (DHA3) (TC 2.A.1.21) family.</text>
</comment>
<sequence>MTSDTSSYPLRNIAFLKLLAFRVSITFSYQIMAVVVGWHIYQITRDPLSLGLIGLAEVIPYFCTALFAGYAVDRYSRRLFGVMASIVLAINALVLAGIAAGWLWHPSESSQFIYLSIACVGFARAFIGPSYSALFALVLPRQQFARAASIGSSVLQTGLVLGPAIGGGVIALAGISTAYACSAVFAGVAVVAMLSLKVKTPVVEMGAPVFASIAQGLRFVFSNQVMLGAQALDMFAVLFGGAVAMLPMFIHDVFQHGPEGLGILRAAPAVGAIATGIWLTHHPVNRRAGRILLVAVAGFGLSIIAFALSRNFWLAAFLLLISGICDGVSVVVRTTIMQLITPDDMRGRVSAINGIFIGSSNELGAFESGIAARLMGLIPSVIFGGAMTIAVVGVVARFAPKLRRLNMRDLH</sequence>
<dbReference type="PANTHER" id="PTHR23513">
    <property type="entry name" value="INTEGRAL MEMBRANE EFFLUX PROTEIN-RELATED"/>
    <property type="match status" value="1"/>
</dbReference>
<feature type="transmembrane region" description="Helical" evidence="9">
    <location>
        <begin position="291"/>
        <end position="308"/>
    </location>
</feature>
<dbReference type="KEGG" id="mfa:Mfla_2622"/>
<evidence type="ECO:0000256" key="8">
    <source>
        <dbReference type="ARBA" id="ARBA00040914"/>
    </source>
</evidence>
<evidence type="ECO:0000256" key="1">
    <source>
        <dbReference type="ARBA" id="ARBA00004651"/>
    </source>
</evidence>
<comment type="subcellular location">
    <subcellularLocation>
        <location evidence="1">Cell membrane</location>
        <topology evidence="1">Multi-pass membrane protein</topology>
    </subcellularLocation>
</comment>
<dbReference type="HOGENOM" id="CLU_034180_11_0_4"/>
<dbReference type="InterPro" id="IPR020846">
    <property type="entry name" value="MFS_dom"/>
</dbReference>
<evidence type="ECO:0000313" key="12">
    <source>
        <dbReference type="Proteomes" id="UP000002440"/>
    </source>
</evidence>
<feature type="domain" description="Major facilitator superfamily (MFS) profile" evidence="10">
    <location>
        <begin position="208"/>
        <end position="411"/>
    </location>
</feature>
<dbReference type="AlphaFoldDB" id="Q1GY01"/>
<dbReference type="EMBL" id="CP000284">
    <property type="protein sequence ID" value="ABE50886.1"/>
    <property type="molecule type" value="Genomic_DNA"/>
</dbReference>
<dbReference type="CDD" id="cd06173">
    <property type="entry name" value="MFS_MefA_like"/>
    <property type="match status" value="1"/>
</dbReference>
<evidence type="ECO:0000256" key="5">
    <source>
        <dbReference type="ARBA" id="ARBA00022989"/>
    </source>
</evidence>
<dbReference type="Pfam" id="PF07690">
    <property type="entry name" value="MFS_1"/>
    <property type="match status" value="1"/>
</dbReference>
<feature type="transmembrane region" description="Helical" evidence="9">
    <location>
        <begin position="378"/>
        <end position="399"/>
    </location>
</feature>
<keyword evidence="3" id="KW-1003">Cell membrane</keyword>
<reference evidence="11 12" key="1">
    <citation type="submission" date="2006-03" db="EMBL/GenBank/DDBJ databases">
        <title>Complete sequence of Methylobacillus flagellatus KT.</title>
        <authorList>
            <consortium name="US DOE Joint Genome Institute"/>
            <person name="Copeland A."/>
            <person name="Lucas S."/>
            <person name="Lapidus A."/>
            <person name="Barry K."/>
            <person name="Detter J.C."/>
            <person name="Glavina del Rio T."/>
            <person name="Hammon N."/>
            <person name="Israni S."/>
            <person name="Dalin E."/>
            <person name="Tice H."/>
            <person name="Pitluck S."/>
            <person name="Brettin T."/>
            <person name="Bruce D."/>
            <person name="Han C."/>
            <person name="Tapia R."/>
            <person name="Saunders E."/>
            <person name="Gilna P."/>
            <person name="Schmutz J."/>
            <person name="Larimer F."/>
            <person name="Land M."/>
            <person name="Kyrpides N."/>
            <person name="Anderson I."/>
            <person name="Richardson P."/>
        </authorList>
    </citation>
    <scope>NUCLEOTIDE SEQUENCE [LARGE SCALE GENOMIC DNA]</scope>
    <source>
        <strain evidence="12">KT / ATCC 51484 / DSM 6875</strain>
    </source>
</reference>
<dbReference type="OrthoDB" id="7283966at2"/>
<proteinExistence type="inferred from homology"/>
<dbReference type="eggNOG" id="COG2814">
    <property type="taxonomic scope" value="Bacteria"/>
</dbReference>
<feature type="transmembrane region" description="Helical" evidence="9">
    <location>
        <begin position="262"/>
        <end position="279"/>
    </location>
</feature>
<feature type="transmembrane region" description="Helical" evidence="9">
    <location>
        <begin position="231"/>
        <end position="250"/>
    </location>
</feature>
<keyword evidence="6 9" id="KW-0472">Membrane</keyword>
<evidence type="ECO:0000259" key="10">
    <source>
        <dbReference type="PROSITE" id="PS50850"/>
    </source>
</evidence>
<accession>Q1GY01</accession>
<feature type="transmembrane region" description="Helical" evidence="9">
    <location>
        <begin position="314"/>
        <end position="336"/>
    </location>
</feature>
<dbReference type="PANTHER" id="PTHR23513:SF9">
    <property type="entry name" value="ENTEROBACTIN EXPORTER ENTS"/>
    <property type="match status" value="1"/>
</dbReference>
<feature type="transmembrane region" description="Helical" evidence="9">
    <location>
        <begin position="79"/>
        <end position="105"/>
    </location>
</feature>
<evidence type="ECO:0000313" key="11">
    <source>
        <dbReference type="EMBL" id="ABE50886.1"/>
    </source>
</evidence>
<keyword evidence="2" id="KW-0813">Transport</keyword>
<keyword evidence="5 9" id="KW-1133">Transmembrane helix</keyword>
<evidence type="ECO:0000256" key="7">
    <source>
        <dbReference type="ARBA" id="ARBA00038075"/>
    </source>
</evidence>
<evidence type="ECO:0000256" key="9">
    <source>
        <dbReference type="SAM" id="Phobius"/>
    </source>
</evidence>
<dbReference type="PROSITE" id="PS50850">
    <property type="entry name" value="MFS"/>
    <property type="match status" value="1"/>
</dbReference>
<evidence type="ECO:0000256" key="2">
    <source>
        <dbReference type="ARBA" id="ARBA00022448"/>
    </source>
</evidence>